<keyword evidence="2" id="KW-1133">Transmembrane helix</keyword>
<feature type="domain" description="Cytochrome c-552/4" evidence="3">
    <location>
        <begin position="177"/>
        <end position="231"/>
    </location>
</feature>
<proteinExistence type="predicted"/>
<dbReference type="SUPFAM" id="SSF48695">
    <property type="entry name" value="Multiheme cytochromes"/>
    <property type="match status" value="1"/>
</dbReference>
<gene>
    <name evidence="4" type="ORF">FCU45_07395</name>
</gene>
<dbReference type="GO" id="GO:0016491">
    <property type="term" value="F:oxidoreductase activity"/>
    <property type="evidence" value="ECO:0007669"/>
    <property type="project" value="TreeGrafter"/>
</dbReference>
<dbReference type="AlphaFoldDB" id="A0A4U2Z655"/>
<dbReference type="InterPro" id="IPR036280">
    <property type="entry name" value="Multihaem_cyt_sf"/>
</dbReference>
<name>A0A4U2Z655_9BACT</name>
<dbReference type="InterPro" id="IPR051829">
    <property type="entry name" value="Multiheme_Cytochr_ET"/>
</dbReference>
<keyword evidence="2" id="KW-0472">Membrane</keyword>
<evidence type="ECO:0000313" key="5">
    <source>
        <dbReference type="Proteomes" id="UP000309561"/>
    </source>
</evidence>
<dbReference type="EMBL" id="SZPX01000005">
    <property type="protein sequence ID" value="TKI69335.1"/>
    <property type="molecule type" value="Genomic_DNA"/>
</dbReference>
<feature type="transmembrane region" description="Helical" evidence="2">
    <location>
        <begin position="74"/>
        <end position="93"/>
    </location>
</feature>
<dbReference type="PANTHER" id="PTHR35038">
    <property type="entry name" value="DISSIMILATORY SULFITE REDUCTASE SIRA"/>
    <property type="match status" value="1"/>
</dbReference>
<dbReference type="Proteomes" id="UP000309561">
    <property type="component" value="Unassembled WGS sequence"/>
</dbReference>
<dbReference type="Pfam" id="PF13435">
    <property type="entry name" value="Cytochrome_C554"/>
    <property type="match status" value="1"/>
</dbReference>
<dbReference type="RefSeq" id="WP_137013857.1">
    <property type="nucleotide sequence ID" value="NZ_SZPX01000005.1"/>
</dbReference>
<feature type="transmembrane region" description="Helical" evidence="2">
    <location>
        <begin position="133"/>
        <end position="150"/>
    </location>
</feature>
<dbReference type="Gene3D" id="1.10.1130.10">
    <property type="entry name" value="Flavocytochrome C3, Chain A"/>
    <property type="match status" value="1"/>
</dbReference>
<reference evidence="4 5" key="1">
    <citation type="submission" date="2019-04" db="EMBL/GenBank/DDBJ databases">
        <title>Sulfurimonas crateris sp. nov. a facultative anaerobic sulfur-oxidizing chemolithautotrophic bacterium isolated from a terrestrial mud vulcano.</title>
        <authorList>
            <person name="Ratnikova N.M."/>
            <person name="Slobodkin A.I."/>
            <person name="Merkel A.Y."/>
            <person name="Novikov A."/>
            <person name="Bonch-Osmolovskaya E.A."/>
            <person name="Slobodkina G.B."/>
        </authorList>
    </citation>
    <scope>NUCLEOTIDE SEQUENCE [LARGE SCALE GENOMIC DNA]</scope>
    <source>
        <strain evidence="4 5">SN118</strain>
    </source>
</reference>
<feature type="transmembrane region" description="Helical" evidence="2">
    <location>
        <begin position="99"/>
        <end position="121"/>
    </location>
</feature>
<keyword evidence="2" id="KW-0812">Transmembrane</keyword>
<dbReference type="OrthoDB" id="9814800at2"/>
<dbReference type="InterPro" id="IPR023155">
    <property type="entry name" value="Cyt_c-552/4"/>
</dbReference>
<evidence type="ECO:0000259" key="3">
    <source>
        <dbReference type="Pfam" id="PF13435"/>
    </source>
</evidence>
<protein>
    <recommendedName>
        <fullName evidence="3">Cytochrome c-552/4 domain-containing protein</fullName>
    </recommendedName>
</protein>
<keyword evidence="5" id="KW-1185">Reference proteome</keyword>
<accession>A0A4U2Z655</accession>
<organism evidence="4 5">
    <name type="scientific">Sulfurimonas crateris</name>
    <dbReference type="NCBI Taxonomy" id="2574727"/>
    <lineage>
        <taxon>Bacteria</taxon>
        <taxon>Pseudomonadati</taxon>
        <taxon>Campylobacterota</taxon>
        <taxon>Epsilonproteobacteria</taxon>
        <taxon>Campylobacterales</taxon>
        <taxon>Sulfurimonadaceae</taxon>
        <taxon>Sulfurimonas</taxon>
    </lineage>
</organism>
<feature type="transmembrane region" description="Helical" evidence="2">
    <location>
        <begin position="36"/>
        <end position="54"/>
    </location>
</feature>
<comment type="caution">
    <text evidence="4">The sequence shown here is derived from an EMBL/GenBank/DDBJ whole genome shotgun (WGS) entry which is preliminary data.</text>
</comment>
<sequence length="606" mass="69152">MRRLFVKIALFMMFVSGILMYELFELSWENFRIVQPLHIAGSIMIMLFFMDSFIHKHIRRYFFIKKINSTEGWLLLLAFVLVTLSGVYLFFLGNRGGDMLGIVSFNTHLYGSLALAALFLWHIIRAKSQNAQSLALLSAVLLAYPSISYSKVTELSLLEIEEKREAYHSEDWTSSAKCKSCHSEIFEQWSNSNHKHIAGSNPYYMVMETLAGEVEGQEFRKWCMGCHNPSALSVGLGKSTHAMDGNFVSNEHFEKGAKTLLADFKEHDNFRLEEGVSCITCHQITDTSSRGNASFRVSLDRQKYAFEDSSSDLGRWFSEKLINANPQVHKESYSKEFYNESRYCASCHDEFHPQNGIKIVSTFEEWKKSPFNNPNDKTKHKTCVDCHMTYLEDGKFAPLKGVSTDGGVLKDDVKVHYFAGSNHFLAGLRDKEHEEQTLQLLRSSAKLDVDIKDGVLEVGVKNIGAGHHLPTGVADFRELWLEVEVKDREGKVILSSGKLKDDGNIEDGSRLFQKVFGDENSKPVGLFFWKYKTLLSDTRIPAGERRVEKFELPKGTEKFLHVNVKLNFRIYPQWVTDAVRKVFPVLLDPNVVELASAQIEFKQESY</sequence>
<evidence type="ECO:0000313" key="4">
    <source>
        <dbReference type="EMBL" id="TKI69335.1"/>
    </source>
</evidence>
<feature type="transmembrane region" description="Helical" evidence="2">
    <location>
        <begin position="5"/>
        <end position="24"/>
    </location>
</feature>
<evidence type="ECO:0000256" key="1">
    <source>
        <dbReference type="ARBA" id="ARBA00022729"/>
    </source>
</evidence>
<keyword evidence="1" id="KW-0732">Signal</keyword>
<dbReference type="PANTHER" id="PTHR35038:SF8">
    <property type="entry name" value="C-TYPE POLYHEME CYTOCHROME OMCC"/>
    <property type="match status" value="1"/>
</dbReference>
<evidence type="ECO:0000256" key="2">
    <source>
        <dbReference type="SAM" id="Phobius"/>
    </source>
</evidence>